<reference evidence="1" key="3">
    <citation type="submission" date="2025-09" db="UniProtKB">
        <authorList>
            <consortium name="Ensembl"/>
        </authorList>
    </citation>
    <scope>IDENTIFICATION</scope>
    <source>
        <strain evidence="1">Isolate ISIS603380</strain>
    </source>
</reference>
<accession>G3TVE1</accession>
<evidence type="ECO:0000313" key="2">
    <source>
        <dbReference type="Proteomes" id="UP000007646"/>
    </source>
</evidence>
<dbReference type="HOGENOM" id="CLU_3210113_0_0_1"/>
<sequence>LMKYWKIQEVKIKSCDKVVAVQCQKCFAKKEKRVKRKSNPQRHPE</sequence>
<organism evidence="1 2">
    <name type="scientific">Loxodonta africana</name>
    <name type="common">African elephant</name>
    <dbReference type="NCBI Taxonomy" id="9785"/>
    <lineage>
        <taxon>Eukaryota</taxon>
        <taxon>Metazoa</taxon>
        <taxon>Chordata</taxon>
        <taxon>Craniata</taxon>
        <taxon>Vertebrata</taxon>
        <taxon>Euteleostomi</taxon>
        <taxon>Mammalia</taxon>
        <taxon>Eutheria</taxon>
        <taxon>Afrotheria</taxon>
        <taxon>Proboscidea</taxon>
        <taxon>Elephantidae</taxon>
        <taxon>Loxodonta</taxon>
    </lineage>
</organism>
<protein>
    <submittedName>
        <fullName evidence="1">Uncharacterized protein</fullName>
    </submittedName>
</protein>
<name>G3TVE1_LOXAF</name>
<dbReference type="InParanoid" id="G3TVE1"/>
<evidence type="ECO:0000313" key="1">
    <source>
        <dbReference type="Ensembl" id="ENSLAFP00000019549.1"/>
    </source>
</evidence>
<dbReference type="Proteomes" id="UP000007646">
    <property type="component" value="Unassembled WGS sequence"/>
</dbReference>
<reference evidence="1 2" key="1">
    <citation type="submission" date="2009-06" db="EMBL/GenBank/DDBJ databases">
        <title>The Genome Sequence of Loxodonta africana (African elephant).</title>
        <authorList>
            <person name="Di Palma F."/>
            <person name="Heiman D."/>
            <person name="Young S."/>
            <person name="Johnson J."/>
            <person name="Lander E.S."/>
            <person name="Lindblad-Toh K."/>
        </authorList>
    </citation>
    <scope>NUCLEOTIDE SEQUENCE [LARGE SCALE GENOMIC DNA]</scope>
    <source>
        <strain evidence="1 2">Isolate ISIS603380</strain>
    </source>
</reference>
<proteinExistence type="predicted"/>
<keyword evidence="2" id="KW-1185">Reference proteome</keyword>
<dbReference type="Ensembl" id="ENSLAFT00000033776.1">
    <property type="protein sequence ID" value="ENSLAFP00000019549.1"/>
    <property type="gene ID" value="ENSLAFG00000026822.1"/>
</dbReference>
<dbReference type="AlphaFoldDB" id="G3TVE1"/>
<reference evidence="1" key="2">
    <citation type="submission" date="2025-08" db="UniProtKB">
        <authorList>
            <consortium name="Ensembl"/>
        </authorList>
    </citation>
    <scope>IDENTIFICATION</scope>
    <source>
        <strain evidence="1">Isolate ISIS603380</strain>
    </source>
</reference>